<feature type="compositionally biased region" description="Basic residues" evidence="2">
    <location>
        <begin position="720"/>
        <end position="729"/>
    </location>
</feature>
<dbReference type="PROSITE" id="PS00028">
    <property type="entry name" value="ZINC_FINGER_C2H2_1"/>
    <property type="match status" value="1"/>
</dbReference>
<evidence type="ECO:0000313" key="4">
    <source>
        <dbReference type="EMBL" id="ELU11720.1"/>
    </source>
</evidence>
<evidence type="ECO:0000256" key="2">
    <source>
        <dbReference type="SAM" id="MobiDB-lite"/>
    </source>
</evidence>
<protein>
    <recommendedName>
        <fullName evidence="3">C2H2-type domain-containing protein</fullName>
    </recommendedName>
</protein>
<evidence type="ECO:0000259" key="3">
    <source>
        <dbReference type="PROSITE" id="PS50157"/>
    </source>
</evidence>
<organism evidence="4">
    <name type="scientific">Capitella teleta</name>
    <name type="common">Polychaete worm</name>
    <dbReference type="NCBI Taxonomy" id="283909"/>
    <lineage>
        <taxon>Eukaryota</taxon>
        <taxon>Metazoa</taxon>
        <taxon>Spiralia</taxon>
        <taxon>Lophotrochozoa</taxon>
        <taxon>Annelida</taxon>
        <taxon>Polychaeta</taxon>
        <taxon>Sedentaria</taxon>
        <taxon>Scolecida</taxon>
        <taxon>Capitellidae</taxon>
        <taxon>Capitella</taxon>
    </lineage>
</organism>
<dbReference type="PROSITE" id="PS50157">
    <property type="entry name" value="ZINC_FINGER_C2H2_2"/>
    <property type="match status" value="1"/>
</dbReference>
<dbReference type="GO" id="GO:0008270">
    <property type="term" value="F:zinc ion binding"/>
    <property type="evidence" value="ECO:0007669"/>
    <property type="project" value="UniProtKB-KW"/>
</dbReference>
<gene>
    <name evidence="4" type="ORF">CAPTEDRAFT_198589</name>
</gene>
<dbReference type="PANTHER" id="PTHR33223">
    <property type="entry name" value="CCHC-TYPE DOMAIN-CONTAINING PROTEIN"/>
    <property type="match status" value="1"/>
</dbReference>
<feature type="compositionally biased region" description="Basic and acidic residues" evidence="2">
    <location>
        <begin position="730"/>
        <end position="747"/>
    </location>
</feature>
<dbReference type="SUPFAM" id="SSF56672">
    <property type="entry name" value="DNA/RNA polymerases"/>
    <property type="match status" value="1"/>
</dbReference>
<dbReference type="EnsemblMetazoa" id="CapteT198589">
    <property type="protein sequence ID" value="CapteP198589"/>
    <property type="gene ID" value="CapteG198589"/>
</dbReference>
<evidence type="ECO:0000313" key="6">
    <source>
        <dbReference type="Proteomes" id="UP000014760"/>
    </source>
</evidence>
<keyword evidence="6" id="KW-1185">Reference proteome</keyword>
<dbReference type="HOGENOM" id="CLU_315522_0_0_1"/>
<accession>R7V7K6</accession>
<keyword evidence="1" id="KW-0479">Metal-binding</keyword>
<evidence type="ECO:0000256" key="1">
    <source>
        <dbReference type="PROSITE-ProRule" id="PRU00042"/>
    </source>
</evidence>
<dbReference type="Proteomes" id="UP000014760">
    <property type="component" value="Unassembled WGS sequence"/>
</dbReference>
<dbReference type="EMBL" id="AMQN01005647">
    <property type="status" value="NOT_ANNOTATED_CDS"/>
    <property type="molecule type" value="Genomic_DNA"/>
</dbReference>
<dbReference type="EMBL" id="KB296474">
    <property type="protein sequence ID" value="ELU11720.1"/>
    <property type="molecule type" value="Genomic_DNA"/>
</dbReference>
<name>R7V7K6_CAPTE</name>
<feature type="region of interest" description="Disordered" evidence="2">
    <location>
        <begin position="716"/>
        <end position="747"/>
    </location>
</feature>
<dbReference type="AlphaFoldDB" id="R7V7K6"/>
<reference evidence="6" key="1">
    <citation type="submission" date="2012-12" db="EMBL/GenBank/DDBJ databases">
        <authorList>
            <person name="Hellsten U."/>
            <person name="Grimwood J."/>
            <person name="Chapman J.A."/>
            <person name="Shapiro H."/>
            <person name="Aerts A."/>
            <person name="Otillar R.P."/>
            <person name="Terry A.Y."/>
            <person name="Boore J.L."/>
            <person name="Simakov O."/>
            <person name="Marletaz F."/>
            <person name="Cho S.-J."/>
            <person name="Edsinger-Gonzales E."/>
            <person name="Havlak P."/>
            <person name="Kuo D.-H."/>
            <person name="Larsson T."/>
            <person name="Lv J."/>
            <person name="Arendt D."/>
            <person name="Savage R."/>
            <person name="Osoegawa K."/>
            <person name="de Jong P."/>
            <person name="Lindberg D.R."/>
            <person name="Seaver E.C."/>
            <person name="Weisblat D.A."/>
            <person name="Putnam N.H."/>
            <person name="Grigoriev I.V."/>
            <person name="Rokhsar D.S."/>
        </authorList>
    </citation>
    <scope>NUCLEOTIDE SEQUENCE</scope>
    <source>
        <strain evidence="6">I ESC-2004</strain>
    </source>
</reference>
<dbReference type="InterPro" id="IPR043502">
    <property type="entry name" value="DNA/RNA_pol_sf"/>
</dbReference>
<dbReference type="OrthoDB" id="8948897at2759"/>
<keyword evidence="1" id="KW-0863">Zinc-finger</keyword>
<dbReference type="InterPro" id="IPR013087">
    <property type="entry name" value="Znf_C2H2_type"/>
</dbReference>
<feature type="region of interest" description="Disordered" evidence="2">
    <location>
        <begin position="890"/>
        <end position="926"/>
    </location>
</feature>
<sequence>MCAAQKVGELKGEVTKLKGIVELNEAMNVNHDDVRNCDHYDVTARNCDGDVNFGVSGGSRDEDSTLMKRPAVSRPISFSEAVTRSDLNGTEETRIEEWKEVVWKEVEKIWKVLEVKERPVMVERLSRRGNEMNVTRPVMVEVESEEVKWNILKRRQVLARSGRQEELRKVEIMGQDEVVDSDHRAIYLELSSYEVQREGGAEYGVAKETFEIVEGNKPLSMSELDRALQQLKCGKAMNDSGVVVEYVRGLGERGRQASREEFNLISGERSWSLNPRRFAVIPSNPADRESTTTTTKILDIASSHSNTEVKLEPAVKDSTMTGFEQIAQDHFAPEEGTGMMGSDAQLLSTIEKRQNRPLRSTLEPPAMNINRERDVSWRKPTTQLGGGWAPHSTTDSHDWRLTQHVRRSAAPTTQLHPPAANPRLPKFTGKRMETFQCKLCPKSYKHRQSLYNHSKIKHRDQAAHFFSRLLPHHQCSYALLKEKLRTCFNIVQAPAILRKQLQDVRQGMEESLQEFASRIQQLAMDAHPSLVAEAVEPMAVDAFIRVCKEKLAAYSALNREPVTVELAVNLVEGVVTNQQTVFGSTVPKLRQVFRFEKPTQTQVLGQFRDVNLQLKPWKCHLIQERVPFLGRVVSQDGIEMDPGKVSRCQQHCYIGAELSQEQKLCPQSQSGPVEEVWSPSLGGVFFSFPLCWSEASVLQDGVNILYEREDCGGKQVRDPWRHHRPRQERHHSTDTRKQQTTNEDRSGSIKQHLRLVSYIASLTTPPIVTRCSIFLGCLCFLLLRVNNAGQTLIKDAWKLGYDELVEGDHKAICLSIGWKAAKKDNKKRRKHRRLRNDQIIEYRERVEERTMDEQSLQGIILAVAENVPSEEGPIKWNREWWRDAEGGQGLLDEGAQQSWGCKNGNSKRKKGNGGGKFKHNRSEQSM</sequence>
<proteinExistence type="predicted"/>
<dbReference type="PANTHER" id="PTHR33223:SF6">
    <property type="entry name" value="CCHC-TYPE DOMAIN-CONTAINING PROTEIN"/>
    <property type="match status" value="1"/>
</dbReference>
<feature type="compositionally biased region" description="Basic residues" evidence="2">
    <location>
        <begin position="905"/>
        <end position="919"/>
    </location>
</feature>
<reference evidence="4 6" key="2">
    <citation type="journal article" date="2013" name="Nature">
        <title>Insights into bilaterian evolution from three spiralian genomes.</title>
        <authorList>
            <person name="Simakov O."/>
            <person name="Marletaz F."/>
            <person name="Cho S.J."/>
            <person name="Edsinger-Gonzales E."/>
            <person name="Havlak P."/>
            <person name="Hellsten U."/>
            <person name="Kuo D.H."/>
            <person name="Larsson T."/>
            <person name="Lv J."/>
            <person name="Arendt D."/>
            <person name="Savage R."/>
            <person name="Osoegawa K."/>
            <person name="de Jong P."/>
            <person name="Grimwood J."/>
            <person name="Chapman J.A."/>
            <person name="Shapiro H."/>
            <person name="Aerts A."/>
            <person name="Otillar R.P."/>
            <person name="Terry A.Y."/>
            <person name="Boore J.L."/>
            <person name="Grigoriev I.V."/>
            <person name="Lindberg D.R."/>
            <person name="Seaver E.C."/>
            <person name="Weisblat D.A."/>
            <person name="Putnam N.H."/>
            <person name="Rokhsar D.S."/>
        </authorList>
    </citation>
    <scope>NUCLEOTIDE SEQUENCE</scope>
    <source>
        <strain evidence="4 6">I ESC-2004</strain>
    </source>
</reference>
<keyword evidence="1" id="KW-0862">Zinc</keyword>
<reference evidence="5" key="3">
    <citation type="submission" date="2015-06" db="UniProtKB">
        <authorList>
            <consortium name="EnsemblMetazoa"/>
        </authorList>
    </citation>
    <scope>IDENTIFICATION</scope>
</reference>
<feature type="domain" description="C2H2-type" evidence="3">
    <location>
        <begin position="435"/>
        <end position="463"/>
    </location>
</feature>
<evidence type="ECO:0000313" key="5">
    <source>
        <dbReference type="EnsemblMetazoa" id="CapteP198589"/>
    </source>
</evidence>